<feature type="domain" description="Na+/H+ antiporter NhaC-like C-terminal" evidence="7">
    <location>
        <begin position="160"/>
        <end position="482"/>
    </location>
</feature>
<evidence type="ECO:0000256" key="1">
    <source>
        <dbReference type="ARBA" id="ARBA00004651"/>
    </source>
</evidence>
<protein>
    <submittedName>
        <fullName evidence="8">Sodium:proton antiporter</fullName>
    </submittedName>
</protein>
<comment type="subcellular location">
    <subcellularLocation>
        <location evidence="1">Cell membrane</location>
        <topology evidence="1">Multi-pass membrane protein</topology>
    </subcellularLocation>
</comment>
<feature type="transmembrane region" description="Helical" evidence="6">
    <location>
        <begin position="464"/>
        <end position="484"/>
    </location>
</feature>
<organism evidence="8 9">
    <name type="scientific">Candidatus Lachnoclostridium stercoravium</name>
    <dbReference type="NCBI Taxonomy" id="2838633"/>
    <lineage>
        <taxon>Bacteria</taxon>
        <taxon>Bacillati</taxon>
        <taxon>Bacillota</taxon>
        <taxon>Clostridia</taxon>
        <taxon>Lachnospirales</taxon>
        <taxon>Lachnospiraceae</taxon>
    </lineage>
</organism>
<keyword evidence="2" id="KW-1003">Cell membrane</keyword>
<feature type="transmembrane region" description="Helical" evidence="6">
    <location>
        <begin position="400"/>
        <end position="419"/>
    </location>
</feature>
<evidence type="ECO:0000259" key="7">
    <source>
        <dbReference type="Pfam" id="PF03553"/>
    </source>
</evidence>
<dbReference type="GO" id="GO:0005886">
    <property type="term" value="C:plasma membrane"/>
    <property type="evidence" value="ECO:0007669"/>
    <property type="project" value="UniProtKB-SubCell"/>
</dbReference>
<feature type="transmembrane region" description="Helical" evidence="6">
    <location>
        <begin position="112"/>
        <end position="134"/>
    </location>
</feature>
<keyword evidence="5 6" id="KW-0472">Membrane</keyword>
<dbReference type="PANTHER" id="PTHR43478">
    <property type="entry name" value="NA+/H+ ANTIPORTER-RELATED"/>
    <property type="match status" value="1"/>
</dbReference>
<evidence type="ECO:0000256" key="4">
    <source>
        <dbReference type="ARBA" id="ARBA00022989"/>
    </source>
</evidence>
<dbReference type="AlphaFoldDB" id="A0A9D2HHG1"/>
<dbReference type="InterPro" id="IPR018461">
    <property type="entry name" value="Na/H_Antiport_NhaC-like_C"/>
</dbReference>
<evidence type="ECO:0000313" key="8">
    <source>
        <dbReference type="EMBL" id="HJA70398.1"/>
    </source>
</evidence>
<feature type="transmembrane region" description="Helical" evidence="6">
    <location>
        <begin position="6"/>
        <end position="25"/>
    </location>
</feature>
<feature type="transmembrane region" description="Helical" evidence="6">
    <location>
        <begin position="262"/>
        <end position="282"/>
    </location>
</feature>
<feature type="transmembrane region" description="Helical" evidence="6">
    <location>
        <begin position="302"/>
        <end position="324"/>
    </location>
</feature>
<evidence type="ECO:0000313" key="9">
    <source>
        <dbReference type="Proteomes" id="UP000823900"/>
    </source>
</evidence>
<feature type="transmembrane region" description="Helical" evidence="6">
    <location>
        <begin position="71"/>
        <end position="91"/>
    </location>
</feature>
<proteinExistence type="predicted"/>
<reference evidence="8" key="2">
    <citation type="submission" date="2021-04" db="EMBL/GenBank/DDBJ databases">
        <authorList>
            <person name="Gilroy R."/>
        </authorList>
    </citation>
    <scope>NUCLEOTIDE SEQUENCE</scope>
    <source>
        <strain evidence="8">CHK178-16964</strain>
    </source>
</reference>
<feature type="transmembrane region" description="Helical" evidence="6">
    <location>
        <begin position="490"/>
        <end position="509"/>
    </location>
</feature>
<feature type="transmembrane region" description="Helical" evidence="6">
    <location>
        <begin position="373"/>
        <end position="394"/>
    </location>
</feature>
<reference evidence="8" key="1">
    <citation type="journal article" date="2021" name="PeerJ">
        <title>Extensive microbial diversity within the chicken gut microbiome revealed by metagenomics and culture.</title>
        <authorList>
            <person name="Gilroy R."/>
            <person name="Ravi A."/>
            <person name="Getino M."/>
            <person name="Pursley I."/>
            <person name="Horton D.L."/>
            <person name="Alikhan N.F."/>
            <person name="Baker D."/>
            <person name="Gharbi K."/>
            <person name="Hall N."/>
            <person name="Watson M."/>
            <person name="Adriaenssens E.M."/>
            <person name="Foster-Nyarko E."/>
            <person name="Jarju S."/>
            <person name="Secka A."/>
            <person name="Antonio M."/>
            <person name="Oren A."/>
            <person name="Chaudhuri R.R."/>
            <person name="La Ragione R."/>
            <person name="Hildebrand F."/>
            <person name="Pallen M.J."/>
        </authorList>
    </citation>
    <scope>NUCLEOTIDE SEQUENCE</scope>
    <source>
        <strain evidence="8">CHK178-16964</strain>
    </source>
</reference>
<feature type="transmembrane region" description="Helical" evidence="6">
    <location>
        <begin position="197"/>
        <end position="215"/>
    </location>
</feature>
<accession>A0A9D2HHG1</accession>
<evidence type="ECO:0000256" key="5">
    <source>
        <dbReference type="ARBA" id="ARBA00023136"/>
    </source>
</evidence>
<sequence length="517" mass="55080">METVTTSYGILSVLPPLIAIALALITKQTVFSLIVGLWSGVTIISGWNPILALPRMISDFFIPLIANESNAGMLILITSCGGFVYMVKVSGAAKAFGDAASKKVKTRTQAQLVTYFSAFAFIYTEPTLTLGSLMRPISEKLKVSRVKLAYICDVMGCPFATLSPITSYSTYATSLIAAQFVALSITDNPWVTFVKAIPFNFYALFGMLTLLFVIITKLDIGPMYDAEKRAVETGKLIGDKDIPMSKYDMDEDAMFQGKNITIWNFLVPIIVLFGTLIAMIMWTGDAKTNGIGGAFMHSSISLCISLSFFISAAAAGIMGVVSGVMKWGDIVPQFCKGVSLNSDIPLILILAWSIGSLTGMMDLKGYLIHILEAYNVSPGIMPMLIFIVGAFVGFSTGSSWGVWAITVPIALPVAYNFGVPMELMIGASLSGGVFGDHCSPISDTTILASTAAGADHIQHVRTQLPYSIAVGGCSALGFLIGGVVSPVLGLAVTAVSIVVVFVGLHQYVVKRHGKIEA</sequence>
<feature type="transmembrane region" description="Helical" evidence="6">
    <location>
        <begin position="30"/>
        <end position="51"/>
    </location>
</feature>
<gene>
    <name evidence="8" type="ORF">IAA07_02305</name>
</gene>
<feature type="transmembrane region" description="Helical" evidence="6">
    <location>
        <begin position="168"/>
        <end position="185"/>
    </location>
</feature>
<dbReference type="EMBL" id="DWZA01000020">
    <property type="protein sequence ID" value="HJA70398.1"/>
    <property type="molecule type" value="Genomic_DNA"/>
</dbReference>
<evidence type="ECO:0000256" key="3">
    <source>
        <dbReference type="ARBA" id="ARBA00022692"/>
    </source>
</evidence>
<name>A0A9D2HHG1_9FIRM</name>
<feature type="transmembrane region" description="Helical" evidence="6">
    <location>
        <begin position="344"/>
        <end position="361"/>
    </location>
</feature>
<dbReference type="PANTHER" id="PTHR43478:SF1">
    <property type="entry name" value="NA+_H+ ANTIPORTER NHAC-LIKE C-TERMINAL DOMAIN-CONTAINING PROTEIN"/>
    <property type="match status" value="1"/>
</dbReference>
<dbReference type="Pfam" id="PF03553">
    <property type="entry name" value="Na_H_antiporter"/>
    <property type="match status" value="1"/>
</dbReference>
<keyword evidence="4 6" id="KW-1133">Transmembrane helix</keyword>
<comment type="caution">
    <text evidence="8">The sequence shown here is derived from an EMBL/GenBank/DDBJ whole genome shotgun (WGS) entry which is preliminary data.</text>
</comment>
<dbReference type="Proteomes" id="UP000823900">
    <property type="component" value="Unassembled WGS sequence"/>
</dbReference>
<keyword evidence="3 6" id="KW-0812">Transmembrane</keyword>
<evidence type="ECO:0000256" key="6">
    <source>
        <dbReference type="SAM" id="Phobius"/>
    </source>
</evidence>
<evidence type="ECO:0000256" key="2">
    <source>
        <dbReference type="ARBA" id="ARBA00022475"/>
    </source>
</evidence>